<reference evidence="2" key="1">
    <citation type="submission" date="2023-03" db="EMBL/GenBank/DDBJ databases">
        <title>Massive genome expansion in bonnet fungi (Mycena s.s.) driven by repeated elements and novel gene families across ecological guilds.</title>
        <authorList>
            <consortium name="Lawrence Berkeley National Laboratory"/>
            <person name="Harder C.B."/>
            <person name="Miyauchi S."/>
            <person name="Viragh M."/>
            <person name="Kuo A."/>
            <person name="Thoen E."/>
            <person name="Andreopoulos B."/>
            <person name="Lu D."/>
            <person name="Skrede I."/>
            <person name="Drula E."/>
            <person name="Henrissat B."/>
            <person name="Morin E."/>
            <person name="Kohler A."/>
            <person name="Barry K."/>
            <person name="LaButti K."/>
            <person name="Morin E."/>
            <person name="Salamov A."/>
            <person name="Lipzen A."/>
            <person name="Mereny Z."/>
            <person name="Hegedus B."/>
            <person name="Baldrian P."/>
            <person name="Stursova M."/>
            <person name="Weitz H."/>
            <person name="Taylor A."/>
            <person name="Grigoriev I.V."/>
            <person name="Nagy L.G."/>
            <person name="Martin F."/>
            <person name="Kauserud H."/>
        </authorList>
    </citation>
    <scope>NUCLEOTIDE SEQUENCE</scope>
    <source>
        <strain evidence="2">9284</strain>
    </source>
</reference>
<evidence type="ECO:0000313" key="2">
    <source>
        <dbReference type="EMBL" id="KAJ7635271.1"/>
    </source>
</evidence>
<evidence type="ECO:0000313" key="3">
    <source>
        <dbReference type="Proteomes" id="UP001221142"/>
    </source>
</evidence>
<evidence type="ECO:0000256" key="1">
    <source>
        <dbReference type="SAM" id="SignalP"/>
    </source>
</evidence>
<keyword evidence="3" id="KW-1185">Reference proteome</keyword>
<protein>
    <submittedName>
        <fullName evidence="2">Uncharacterized protein</fullName>
    </submittedName>
</protein>
<dbReference type="AlphaFoldDB" id="A0AAD7FPC3"/>
<name>A0AAD7FPC3_9AGAR</name>
<organism evidence="2 3">
    <name type="scientific">Roridomyces roridus</name>
    <dbReference type="NCBI Taxonomy" id="1738132"/>
    <lineage>
        <taxon>Eukaryota</taxon>
        <taxon>Fungi</taxon>
        <taxon>Dikarya</taxon>
        <taxon>Basidiomycota</taxon>
        <taxon>Agaricomycotina</taxon>
        <taxon>Agaricomycetes</taxon>
        <taxon>Agaricomycetidae</taxon>
        <taxon>Agaricales</taxon>
        <taxon>Marasmiineae</taxon>
        <taxon>Mycenaceae</taxon>
        <taxon>Roridomyces</taxon>
    </lineage>
</organism>
<feature type="chain" id="PRO_5042055581" evidence="1">
    <location>
        <begin position="20"/>
        <end position="192"/>
    </location>
</feature>
<dbReference type="Proteomes" id="UP001221142">
    <property type="component" value="Unassembled WGS sequence"/>
</dbReference>
<feature type="signal peptide" evidence="1">
    <location>
        <begin position="1"/>
        <end position="19"/>
    </location>
</feature>
<accession>A0AAD7FPC3</accession>
<comment type="caution">
    <text evidence="2">The sequence shown here is derived from an EMBL/GenBank/DDBJ whole genome shotgun (WGS) entry which is preliminary data.</text>
</comment>
<gene>
    <name evidence="2" type="ORF">FB45DRAFT_1057141</name>
</gene>
<keyword evidence="1" id="KW-0732">Signal</keyword>
<proteinExistence type="predicted"/>
<sequence>MLRSLFLVSVLSVTAPASPSSLNTLHSRAAADNTVSITSSDDFCMIIPRNPHTNIGDSEHPGGMQTFCSSAGHYSSRQGTLPNNFWSNVAFKKGVGAGGGKFVQLTGCIQPKTCTQLNPTDDGGQYDSSGGEGGRGNPEGSTCIGYNHYVEIVEPGENRACIRCCDDPADCLTSQDTSGCPDVIAGDYFDCN</sequence>
<dbReference type="EMBL" id="JARKIF010000007">
    <property type="protein sequence ID" value="KAJ7635271.1"/>
    <property type="molecule type" value="Genomic_DNA"/>
</dbReference>